<dbReference type="AlphaFoldDB" id="A0A914YKE1"/>
<dbReference type="Proteomes" id="UP000887577">
    <property type="component" value="Unplaced"/>
</dbReference>
<sequence>MYVLVIVLGCLLSLTNAESANNYSTIDVRGRSHVYYRGTVECEDGRVQHHGMSYAEVLYRDDCGMRIYRAYVQVWVGHKSMKDSCEGIAEIQENGYISNQGIFEMKQFVDRRDVSIPIYFTFKNVCNMGDVVTVMDVTNTPEEKRRDHFKIYKNGTVTRTVQYRP</sequence>
<evidence type="ECO:0000256" key="1">
    <source>
        <dbReference type="SAM" id="SignalP"/>
    </source>
</evidence>
<accession>A0A914YKE1</accession>
<evidence type="ECO:0000313" key="2">
    <source>
        <dbReference type="Proteomes" id="UP000887577"/>
    </source>
</evidence>
<proteinExistence type="predicted"/>
<reference evidence="3" key="1">
    <citation type="submission" date="2022-11" db="UniProtKB">
        <authorList>
            <consortium name="WormBaseParasite"/>
        </authorList>
    </citation>
    <scope>IDENTIFICATION</scope>
</reference>
<organism evidence="2 3">
    <name type="scientific">Panagrolaimus superbus</name>
    <dbReference type="NCBI Taxonomy" id="310955"/>
    <lineage>
        <taxon>Eukaryota</taxon>
        <taxon>Metazoa</taxon>
        <taxon>Ecdysozoa</taxon>
        <taxon>Nematoda</taxon>
        <taxon>Chromadorea</taxon>
        <taxon>Rhabditida</taxon>
        <taxon>Tylenchina</taxon>
        <taxon>Panagrolaimomorpha</taxon>
        <taxon>Panagrolaimoidea</taxon>
        <taxon>Panagrolaimidae</taxon>
        <taxon>Panagrolaimus</taxon>
    </lineage>
</organism>
<name>A0A914YKE1_9BILA</name>
<feature type="signal peptide" evidence="1">
    <location>
        <begin position="1"/>
        <end position="17"/>
    </location>
</feature>
<feature type="chain" id="PRO_5037755827" evidence="1">
    <location>
        <begin position="18"/>
        <end position="165"/>
    </location>
</feature>
<dbReference type="WBParaSite" id="PSU_v2.g19337.t1">
    <property type="protein sequence ID" value="PSU_v2.g19337.t1"/>
    <property type="gene ID" value="PSU_v2.g19337"/>
</dbReference>
<keyword evidence="2" id="KW-1185">Reference proteome</keyword>
<evidence type="ECO:0000313" key="3">
    <source>
        <dbReference type="WBParaSite" id="PSU_v2.g19337.t1"/>
    </source>
</evidence>
<protein>
    <submittedName>
        <fullName evidence="3">ZP domain-containing protein</fullName>
    </submittedName>
</protein>
<keyword evidence="1" id="KW-0732">Signal</keyword>